<protein>
    <submittedName>
        <fullName evidence="1">D-ribitol-5-phosphate phosphatase</fullName>
        <ecNumber evidence="1">3.1.3.-</ecNumber>
    </submittedName>
</protein>
<dbReference type="EMBL" id="VSSQ01062651">
    <property type="protein sequence ID" value="MPN15795.1"/>
    <property type="molecule type" value="Genomic_DNA"/>
</dbReference>
<keyword evidence="1" id="KW-0378">Hydrolase</keyword>
<dbReference type="Pfam" id="PF00702">
    <property type="entry name" value="Hydrolase"/>
    <property type="match status" value="1"/>
</dbReference>
<dbReference type="GO" id="GO:0016787">
    <property type="term" value="F:hydrolase activity"/>
    <property type="evidence" value="ECO:0007669"/>
    <property type="project" value="UniProtKB-KW"/>
</dbReference>
<dbReference type="Gene3D" id="1.10.150.240">
    <property type="entry name" value="Putative phosphatase, domain 2"/>
    <property type="match status" value="1"/>
</dbReference>
<dbReference type="Gene3D" id="3.40.50.1000">
    <property type="entry name" value="HAD superfamily/HAD-like"/>
    <property type="match status" value="1"/>
</dbReference>
<dbReference type="PANTHER" id="PTHR43611:SF3">
    <property type="entry name" value="FLAVIN MONONUCLEOTIDE HYDROLASE 1, CHLOROPLATIC"/>
    <property type="match status" value="1"/>
</dbReference>
<proteinExistence type="predicted"/>
<evidence type="ECO:0000313" key="1">
    <source>
        <dbReference type="EMBL" id="MPN15795.1"/>
    </source>
</evidence>
<dbReference type="NCBIfam" id="TIGR01509">
    <property type="entry name" value="HAD-SF-IA-v3"/>
    <property type="match status" value="1"/>
</dbReference>
<dbReference type="SFLD" id="SFLDG01129">
    <property type="entry name" value="C1.5:_HAD__Beta-PGM__Phosphata"/>
    <property type="match status" value="1"/>
</dbReference>
<dbReference type="PRINTS" id="PR00413">
    <property type="entry name" value="HADHALOGNASE"/>
</dbReference>
<gene>
    <name evidence="1" type="ORF">SDC9_163131</name>
</gene>
<dbReference type="PANTHER" id="PTHR43611">
    <property type="entry name" value="ALPHA-D-GLUCOSE 1-PHOSPHATE PHOSPHATASE"/>
    <property type="match status" value="1"/>
</dbReference>
<accession>A0A645FMZ8</accession>
<dbReference type="AlphaFoldDB" id="A0A645FMZ8"/>
<dbReference type="EC" id="3.1.3.-" evidence="1"/>
<sequence length="210" mass="24190">MKIKNIVFDLGGVLLKLDRNACVEAFTNIGFETFGEILNEYVQDGFFLDFEKGKFDSAEFRDRCRKHINQPVTDEMIDSAMKAFLIEIPKERLDYIKSLKGNYNVYMLSNTNPIAFKIVEGYFEDLGYSIQDCFDKLYLSYQMKSAKPDAAIFKMMLSELGSPQSVLFIDDSQANLEAARQLGINTLMIDQQSEFEKEIDLKLKEIEQCQ</sequence>
<dbReference type="InterPro" id="IPR006439">
    <property type="entry name" value="HAD-SF_hydro_IA"/>
</dbReference>
<reference evidence="1" key="1">
    <citation type="submission" date="2019-08" db="EMBL/GenBank/DDBJ databases">
        <authorList>
            <person name="Kucharzyk K."/>
            <person name="Murdoch R.W."/>
            <person name="Higgins S."/>
            <person name="Loffler F."/>
        </authorList>
    </citation>
    <scope>NUCLEOTIDE SEQUENCE</scope>
</reference>
<comment type="caution">
    <text evidence="1">The sequence shown here is derived from an EMBL/GenBank/DDBJ whole genome shotgun (WGS) entry which is preliminary data.</text>
</comment>
<name>A0A645FMZ8_9ZZZZ</name>
<dbReference type="InterPro" id="IPR023214">
    <property type="entry name" value="HAD_sf"/>
</dbReference>
<dbReference type="SUPFAM" id="SSF56784">
    <property type="entry name" value="HAD-like"/>
    <property type="match status" value="1"/>
</dbReference>
<dbReference type="SFLD" id="SFLDS00003">
    <property type="entry name" value="Haloacid_Dehalogenase"/>
    <property type="match status" value="1"/>
</dbReference>
<dbReference type="InterPro" id="IPR023198">
    <property type="entry name" value="PGP-like_dom2"/>
</dbReference>
<dbReference type="CDD" id="cd02603">
    <property type="entry name" value="HAD_sEH-N_like"/>
    <property type="match status" value="1"/>
</dbReference>
<dbReference type="InterPro" id="IPR036412">
    <property type="entry name" value="HAD-like_sf"/>
</dbReference>
<organism evidence="1">
    <name type="scientific">bioreactor metagenome</name>
    <dbReference type="NCBI Taxonomy" id="1076179"/>
    <lineage>
        <taxon>unclassified sequences</taxon>
        <taxon>metagenomes</taxon>
        <taxon>ecological metagenomes</taxon>
    </lineage>
</organism>